<feature type="domain" description="Cellulase Ig-like" evidence="7">
    <location>
        <begin position="29"/>
        <end position="104"/>
    </location>
</feature>
<evidence type="ECO:0000256" key="3">
    <source>
        <dbReference type="ARBA" id="ARBA00023277"/>
    </source>
</evidence>
<dbReference type="PROSITE" id="PS51257">
    <property type="entry name" value="PROKAR_LIPOPROTEIN"/>
    <property type="match status" value="1"/>
</dbReference>
<keyword evidence="2" id="KW-0378">Hydrolase</keyword>
<evidence type="ECO:0000259" key="6">
    <source>
        <dbReference type="Pfam" id="PF00759"/>
    </source>
</evidence>
<dbReference type="Proteomes" id="UP000256429">
    <property type="component" value="Unassembled WGS sequence"/>
</dbReference>
<dbReference type="GO" id="GO:0000272">
    <property type="term" value="P:polysaccharide catabolic process"/>
    <property type="evidence" value="ECO:0007669"/>
    <property type="project" value="UniProtKB-KW"/>
</dbReference>
<dbReference type="InterPro" id="IPR004197">
    <property type="entry name" value="Cellulase_Ig-like"/>
</dbReference>
<dbReference type="Pfam" id="PF00759">
    <property type="entry name" value="Glyco_hydro_9"/>
    <property type="match status" value="1"/>
</dbReference>
<accession>A0A3D9S1Z8</accession>
<comment type="similarity">
    <text evidence="1">Belongs to the glycosyl hydrolase 9 (cellulase E) family.</text>
</comment>
<dbReference type="Gene3D" id="2.60.40.10">
    <property type="entry name" value="Immunoglobulins"/>
    <property type="match status" value="1"/>
</dbReference>
<dbReference type="PANTHER" id="PTHR22298">
    <property type="entry name" value="ENDO-1,4-BETA-GLUCANASE"/>
    <property type="match status" value="1"/>
</dbReference>
<reference evidence="8 9" key="1">
    <citation type="submission" date="2018-08" db="EMBL/GenBank/DDBJ databases">
        <title>Genomic Encyclopedia of Type Strains, Phase III (KMG-III): the genomes of soil and plant-associated and newly described type strains.</title>
        <authorList>
            <person name="Whitman W."/>
        </authorList>
    </citation>
    <scope>NUCLEOTIDE SEQUENCE [LARGE SCALE GENOMIC DNA]</scope>
    <source>
        <strain evidence="8 9">325-5</strain>
    </source>
</reference>
<dbReference type="GO" id="GO:0008810">
    <property type="term" value="F:cellulase activity"/>
    <property type="evidence" value="ECO:0007669"/>
    <property type="project" value="InterPro"/>
</dbReference>
<dbReference type="Pfam" id="PF02927">
    <property type="entry name" value="CelD_N"/>
    <property type="match status" value="1"/>
</dbReference>
<keyword evidence="5" id="KW-0624">Polysaccharide degradation</keyword>
<keyword evidence="3" id="KW-0119">Carbohydrate metabolism</keyword>
<evidence type="ECO:0000313" key="9">
    <source>
        <dbReference type="Proteomes" id="UP000256429"/>
    </source>
</evidence>
<dbReference type="RefSeq" id="WP_115877589.1">
    <property type="nucleotide sequence ID" value="NZ_QTTQ01000009.1"/>
</dbReference>
<proteinExistence type="inferred from homology"/>
<dbReference type="InterPro" id="IPR012341">
    <property type="entry name" value="6hp_glycosidase-like_sf"/>
</dbReference>
<sequence length="565" mass="63373">MKKLVLFCIFSLFVIVSCQSEKKETSLSNSIRINQLGFYPNSIKQFVVVDNTPSTFKIIDTKGKTVFSGDFKDNGVWEQSGENVFLGDFSALNTIGTYYVLVDNKLQSYPFEIKKGIYTEALNASIKSFYFQRASMPIEEQYGGVFKRKEGHADANCLFHPSSGKLSGTLSAPGGWYDAGDYGKYIVNAAFSTGQMLNLLEQFPNVIKDGDLNIPESGNGISDLWDELKYELDWVLTMQDDDGGVYHKLTGKNFSGFILPEDYDLDRYIIGKGTAATLNFAAVLAQASRLYKNIDKVWSSNALNAAEKAWDWAVLNDNVPFANPEDVKTGEYGDNDFSDDFYWAATELFLATNKEPYLAHLMGNNQAYIHQLTNSWKFFVRNMGFHSLLVNKDLLSEDFATALTQNHIKLADAILEKLNKNPYRIALDLFEWGSNSDILNQAIILCYAHSLTKEEKYLNGAEQITDYIFGKNATGYSFLTGFGSKKVMFPHHRPSGADDIENPVPGFIVGGPNKDKQDSFNVTYTSKLPAKSFMDVQKSFASNEVCLNWNSPVVFVLGYLEQVRK</sequence>
<comment type="caution">
    <text evidence="8">The sequence shown here is derived from an EMBL/GenBank/DDBJ whole genome shotgun (WGS) entry which is preliminary data.</text>
</comment>
<dbReference type="InterPro" id="IPR001701">
    <property type="entry name" value="Glyco_hydro_9"/>
</dbReference>
<dbReference type="AlphaFoldDB" id="A0A3D9S1Z8"/>
<dbReference type="InterPro" id="IPR013783">
    <property type="entry name" value="Ig-like_fold"/>
</dbReference>
<evidence type="ECO:0000256" key="1">
    <source>
        <dbReference type="ARBA" id="ARBA00007072"/>
    </source>
</evidence>
<dbReference type="OrthoDB" id="9808897at2"/>
<dbReference type="EMBL" id="QTTQ01000009">
    <property type="protein sequence ID" value="REE82885.1"/>
    <property type="molecule type" value="Genomic_DNA"/>
</dbReference>
<evidence type="ECO:0000256" key="2">
    <source>
        <dbReference type="ARBA" id="ARBA00022801"/>
    </source>
</evidence>
<protein>
    <submittedName>
        <fullName evidence="8">Endoglucanase</fullName>
    </submittedName>
</protein>
<evidence type="ECO:0000256" key="5">
    <source>
        <dbReference type="ARBA" id="ARBA00023326"/>
    </source>
</evidence>
<dbReference type="SUPFAM" id="SSF81296">
    <property type="entry name" value="E set domains"/>
    <property type="match status" value="1"/>
</dbReference>
<dbReference type="CDD" id="cd02850">
    <property type="entry name" value="E_set_Cellulase_N"/>
    <property type="match status" value="1"/>
</dbReference>
<gene>
    <name evidence="8" type="ORF">BX611_0160</name>
</gene>
<dbReference type="InterPro" id="IPR008928">
    <property type="entry name" value="6-hairpin_glycosidase_sf"/>
</dbReference>
<evidence type="ECO:0000259" key="7">
    <source>
        <dbReference type="Pfam" id="PF02927"/>
    </source>
</evidence>
<feature type="domain" description="Glycoside hydrolase family 9" evidence="6">
    <location>
        <begin position="118"/>
        <end position="557"/>
    </location>
</feature>
<evidence type="ECO:0000313" key="8">
    <source>
        <dbReference type="EMBL" id="REE82885.1"/>
    </source>
</evidence>
<name>A0A3D9S1Z8_9FLAO</name>
<dbReference type="Gene3D" id="1.50.10.10">
    <property type="match status" value="1"/>
</dbReference>
<dbReference type="SUPFAM" id="SSF48208">
    <property type="entry name" value="Six-hairpin glycosidases"/>
    <property type="match status" value="1"/>
</dbReference>
<dbReference type="InterPro" id="IPR014756">
    <property type="entry name" value="Ig_E-set"/>
</dbReference>
<organism evidence="8 9">
    <name type="scientific">Lutibacter oceani</name>
    <dbReference type="NCBI Taxonomy" id="1853311"/>
    <lineage>
        <taxon>Bacteria</taxon>
        <taxon>Pseudomonadati</taxon>
        <taxon>Bacteroidota</taxon>
        <taxon>Flavobacteriia</taxon>
        <taxon>Flavobacteriales</taxon>
        <taxon>Flavobacteriaceae</taxon>
        <taxon>Lutibacter</taxon>
    </lineage>
</organism>
<evidence type="ECO:0000256" key="4">
    <source>
        <dbReference type="ARBA" id="ARBA00023295"/>
    </source>
</evidence>
<keyword evidence="9" id="KW-1185">Reference proteome</keyword>
<keyword evidence="4" id="KW-0326">Glycosidase</keyword>